<protein>
    <submittedName>
        <fullName evidence="2">Tetratricopeptide-like helical domain superfamily</fullName>
    </submittedName>
</protein>
<proteinExistence type="predicted"/>
<dbReference type="EMBL" id="MNCJ02000324">
    <property type="protein sequence ID" value="KAF5792413.1"/>
    <property type="molecule type" value="Genomic_DNA"/>
</dbReference>
<dbReference type="Proteomes" id="UP000215914">
    <property type="component" value="Unassembled WGS sequence"/>
</dbReference>
<keyword evidence="1" id="KW-1133">Transmembrane helix</keyword>
<keyword evidence="1" id="KW-0472">Membrane</keyword>
<accession>A0A9K3NAF7</accession>
<feature type="transmembrane region" description="Helical" evidence="1">
    <location>
        <begin position="82"/>
        <end position="99"/>
    </location>
</feature>
<gene>
    <name evidence="2" type="ORF">HanXRQr2_Chr09g0405731</name>
</gene>
<sequence length="140" mass="16334">MLAQALFLGLHYRRAFHLLSASQIVLSDLRFCYLSHQYHSSCPNLYHLLALICLNNHLNNSKVPFQTPKHVFLNPFFFKQDLDFFFLIIFISSSSLELLRSQILHCVTFWCVNPPILLTTAIINGSIYVYVDFVVLMFQF</sequence>
<reference evidence="2" key="2">
    <citation type="submission" date="2020-06" db="EMBL/GenBank/DDBJ databases">
        <title>Helianthus annuus Genome sequencing and assembly Release 2.</title>
        <authorList>
            <person name="Gouzy J."/>
            <person name="Langlade N."/>
            <person name="Munos S."/>
        </authorList>
    </citation>
    <scope>NUCLEOTIDE SEQUENCE</scope>
    <source>
        <tissue evidence="2">Leaves</tissue>
    </source>
</reference>
<keyword evidence="3" id="KW-1185">Reference proteome</keyword>
<comment type="caution">
    <text evidence="2">The sequence shown here is derived from an EMBL/GenBank/DDBJ whole genome shotgun (WGS) entry which is preliminary data.</text>
</comment>
<organism evidence="2 3">
    <name type="scientific">Helianthus annuus</name>
    <name type="common">Common sunflower</name>
    <dbReference type="NCBI Taxonomy" id="4232"/>
    <lineage>
        <taxon>Eukaryota</taxon>
        <taxon>Viridiplantae</taxon>
        <taxon>Streptophyta</taxon>
        <taxon>Embryophyta</taxon>
        <taxon>Tracheophyta</taxon>
        <taxon>Spermatophyta</taxon>
        <taxon>Magnoliopsida</taxon>
        <taxon>eudicotyledons</taxon>
        <taxon>Gunneridae</taxon>
        <taxon>Pentapetalae</taxon>
        <taxon>asterids</taxon>
        <taxon>campanulids</taxon>
        <taxon>Asterales</taxon>
        <taxon>Asteraceae</taxon>
        <taxon>Asteroideae</taxon>
        <taxon>Heliantheae alliance</taxon>
        <taxon>Heliantheae</taxon>
        <taxon>Helianthus</taxon>
    </lineage>
</organism>
<dbReference type="Gramene" id="mRNA:HanXRQr2_Chr09g0405731">
    <property type="protein sequence ID" value="CDS:HanXRQr2_Chr09g0405731.1"/>
    <property type="gene ID" value="HanXRQr2_Chr09g0405731"/>
</dbReference>
<evidence type="ECO:0000313" key="3">
    <source>
        <dbReference type="Proteomes" id="UP000215914"/>
    </source>
</evidence>
<dbReference type="AlphaFoldDB" id="A0A9K3NAF7"/>
<feature type="transmembrane region" description="Helical" evidence="1">
    <location>
        <begin position="111"/>
        <end position="131"/>
    </location>
</feature>
<evidence type="ECO:0000313" key="2">
    <source>
        <dbReference type="EMBL" id="KAF5792413.1"/>
    </source>
</evidence>
<name>A0A9K3NAF7_HELAN</name>
<evidence type="ECO:0000256" key="1">
    <source>
        <dbReference type="SAM" id="Phobius"/>
    </source>
</evidence>
<keyword evidence="1" id="KW-0812">Transmembrane</keyword>
<reference evidence="2" key="1">
    <citation type="journal article" date="2017" name="Nature">
        <title>The sunflower genome provides insights into oil metabolism, flowering and Asterid evolution.</title>
        <authorList>
            <person name="Badouin H."/>
            <person name="Gouzy J."/>
            <person name="Grassa C.J."/>
            <person name="Murat F."/>
            <person name="Staton S.E."/>
            <person name="Cottret L."/>
            <person name="Lelandais-Briere C."/>
            <person name="Owens G.L."/>
            <person name="Carrere S."/>
            <person name="Mayjonade B."/>
            <person name="Legrand L."/>
            <person name="Gill N."/>
            <person name="Kane N.C."/>
            <person name="Bowers J.E."/>
            <person name="Hubner S."/>
            <person name="Bellec A."/>
            <person name="Berard A."/>
            <person name="Berges H."/>
            <person name="Blanchet N."/>
            <person name="Boniface M.C."/>
            <person name="Brunel D."/>
            <person name="Catrice O."/>
            <person name="Chaidir N."/>
            <person name="Claudel C."/>
            <person name="Donnadieu C."/>
            <person name="Faraut T."/>
            <person name="Fievet G."/>
            <person name="Helmstetter N."/>
            <person name="King M."/>
            <person name="Knapp S.J."/>
            <person name="Lai Z."/>
            <person name="Le Paslier M.C."/>
            <person name="Lippi Y."/>
            <person name="Lorenzon L."/>
            <person name="Mandel J.R."/>
            <person name="Marage G."/>
            <person name="Marchand G."/>
            <person name="Marquand E."/>
            <person name="Bret-Mestries E."/>
            <person name="Morien E."/>
            <person name="Nambeesan S."/>
            <person name="Nguyen T."/>
            <person name="Pegot-Espagnet P."/>
            <person name="Pouilly N."/>
            <person name="Raftis F."/>
            <person name="Sallet E."/>
            <person name="Schiex T."/>
            <person name="Thomas J."/>
            <person name="Vandecasteele C."/>
            <person name="Vares D."/>
            <person name="Vear F."/>
            <person name="Vautrin S."/>
            <person name="Crespi M."/>
            <person name="Mangin B."/>
            <person name="Burke J.M."/>
            <person name="Salse J."/>
            <person name="Munos S."/>
            <person name="Vincourt P."/>
            <person name="Rieseberg L.H."/>
            <person name="Langlade N.B."/>
        </authorList>
    </citation>
    <scope>NUCLEOTIDE SEQUENCE</scope>
    <source>
        <tissue evidence="2">Leaves</tissue>
    </source>
</reference>